<dbReference type="GO" id="GO:0006508">
    <property type="term" value="P:proteolysis"/>
    <property type="evidence" value="ECO:0007669"/>
    <property type="project" value="InterPro"/>
</dbReference>
<dbReference type="InterPro" id="IPR018044">
    <property type="entry name" value="Peptidase_S11"/>
</dbReference>
<feature type="active site" evidence="7">
    <location>
        <position position="145"/>
    </location>
</feature>
<dbReference type="AlphaFoldDB" id="A0A1F5H423"/>
<dbReference type="Gene3D" id="3.40.710.10">
    <property type="entry name" value="DD-peptidase/beta-lactamase superfamily"/>
    <property type="match status" value="1"/>
</dbReference>
<evidence type="ECO:0000313" key="11">
    <source>
        <dbReference type="EMBL" id="OGD98797.1"/>
    </source>
</evidence>
<organism evidence="11 12">
    <name type="scientific">Candidatus Curtissbacteria bacterium RIFCSPLOWO2_01_FULL_42_50</name>
    <dbReference type="NCBI Taxonomy" id="1797730"/>
    <lineage>
        <taxon>Bacteria</taxon>
        <taxon>Candidatus Curtissiibacteriota</taxon>
    </lineage>
</organism>
<dbReference type="PANTHER" id="PTHR21581:SF6">
    <property type="entry name" value="TRAFFICKING PROTEIN PARTICLE COMPLEX SUBUNIT 12"/>
    <property type="match status" value="1"/>
</dbReference>
<name>A0A1F5H423_9BACT</name>
<gene>
    <name evidence="11" type="ORF">A3B54_03875</name>
</gene>
<evidence type="ECO:0000256" key="8">
    <source>
        <dbReference type="PIRSR" id="PIRSR618044-2"/>
    </source>
</evidence>
<dbReference type="InterPro" id="IPR012338">
    <property type="entry name" value="Beta-lactam/transpept-like"/>
</dbReference>
<comment type="caution">
    <text evidence="11">The sequence shown here is derived from an EMBL/GenBank/DDBJ whole genome shotgun (WGS) entry which is preliminary data.</text>
</comment>
<evidence type="ECO:0000256" key="1">
    <source>
        <dbReference type="ARBA" id="ARBA00007164"/>
    </source>
</evidence>
<evidence type="ECO:0000256" key="5">
    <source>
        <dbReference type="ARBA" id="ARBA00022984"/>
    </source>
</evidence>
<keyword evidence="2" id="KW-0732">Signal</keyword>
<evidence type="ECO:0000256" key="9">
    <source>
        <dbReference type="RuleBase" id="RU004016"/>
    </source>
</evidence>
<evidence type="ECO:0000313" key="12">
    <source>
        <dbReference type="Proteomes" id="UP000177039"/>
    </source>
</evidence>
<proteinExistence type="inferred from homology"/>
<keyword evidence="5" id="KW-0573">Peptidoglycan synthesis</keyword>
<evidence type="ECO:0000256" key="4">
    <source>
        <dbReference type="ARBA" id="ARBA00022960"/>
    </source>
</evidence>
<evidence type="ECO:0000256" key="7">
    <source>
        <dbReference type="PIRSR" id="PIRSR618044-1"/>
    </source>
</evidence>
<evidence type="ECO:0000256" key="6">
    <source>
        <dbReference type="ARBA" id="ARBA00023316"/>
    </source>
</evidence>
<feature type="domain" description="Peptidase S11 D-alanyl-D-alanine carboxypeptidase A N-terminal" evidence="10">
    <location>
        <begin position="59"/>
        <end position="281"/>
    </location>
</feature>
<dbReference type="PANTHER" id="PTHR21581">
    <property type="entry name" value="D-ALANYL-D-ALANINE CARBOXYPEPTIDASE"/>
    <property type="match status" value="1"/>
</dbReference>
<dbReference type="Pfam" id="PF00768">
    <property type="entry name" value="Peptidase_S11"/>
    <property type="match status" value="1"/>
</dbReference>
<comment type="similarity">
    <text evidence="1 9">Belongs to the peptidase S11 family.</text>
</comment>
<dbReference type="PRINTS" id="PR00725">
    <property type="entry name" value="DADACBPTASE1"/>
</dbReference>
<dbReference type="InterPro" id="IPR001967">
    <property type="entry name" value="Peptidase_S11_N"/>
</dbReference>
<keyword evidence="3" id="KW-0378">Hydrolase</keyword>
<evidence type="ECO:0000256" key="2">
    <source>
        <dbReference type="ARBA" id="ARBA00022729"/>
    </source>
</evidence>
<reference evidence="11 12" key="1">
    <citation type="journal article" date="2016" name="Nat. Commun.">
        <title>Thousands of microbial genomes shed light on interconnected biogeochemical processes in an aquifer system.</title>
        <authorList>
            <person name="Anantharaman K."/>
            <person name="Brown C.T."/>
            <person name="Hug L.A."/>
            <person name="Sharon I."/>
            <person name="Castelle C.J."/>
            <person name="Probst A.J."/>
            <person name="Thomas B.C."/>
            <person name="Singh A."/>
            <person name="Wilkins M.J."/>
            <person name="Karaoz U."/>
            <person name="Brodie E.L."/>
            <person name="Williams K.H."/>
            <person name="Hubbard S.S."/>
            <person name="Banfield J.F."/>
        </authorList>
    </citation>
    <scope>NUCLEOTIDE SEQUENCE [LARGE SCALE GENOMIC DNA]</scope>
</reference>
<feature type="active site" description="Acyl-ester intermediate" evidence="7">
    <location>
        <position position="92"/>
    </location>
</feature>
<protein>
    <recommendedName>
        <fullName evidence="10">Peptidase S11 D-alanyl-D-alanine carboxypeptidase A N-terminal domain-containing protein</fullName>
    </recommendedName>
</protein>
<dbReference type="GO" id="GO:0009002">
    <property type="term" value="F:serine-type D-Ala-D-Ala carboxypeptidase activity"/>
    <property type="evidence" value="ECO:0007669"/>
    <property type="project" value="InterPro"/>
</dbReference>
<sequence>MIFLRLATVFLIILAFAAVFVLPKTSPDFSAPKIEKKSIKTHALPQDKLYRKNSQNLLDPPVISAKSVIIIDAANGIVLYEKDPDVRSLPASTTKLMTALVAKQNCYPEEIVTVNYIENQPTQMGLEMGDTIRVDSLLYGLLVASGNDAAYALARGCAASLDQFVGDMNQTARKLGMADSHFVNPAGFDDPAQFTTAHDLAKLAKIAVTDPLLSKIVATKSIVLTDVTGVKTYYLENVNKLLGNVNGVEGVKTGKTEGSLESLIAKTTREEHSIVTVVLGSTDRFEDSKQLIEWVFKNYRW</sequence>
<accession>A0A1F5H423</accession>
<evidence type="ECO:0000256" key="3">
    <source>
        <dbReference type="ARBA" id="ARBA00022801"/>
    </source>
</evidence>
<dbReference type="Proteomes" id="UP000177039">
    <property type="component" value="Unassembled WGS sequence"/>
</dbReference>
<keyword evidence="6" id="KW-0961">Cell wall biogenesis/degradation</keyword>
<feature type="active site" description="Proton acceptor" evidence="7">
    <location>
        <position position="95"/>
    </location>
</feature>
<feature type="binding site" evidence="8">
    <location>
        <position position="252"/>
    </location>
    <ligand>
        <name>substrate</name>
    </ligand>
</feature>
<evidence type="ECO:0000259" key="10">
    <source>
        <dbReference type="Pfam" id="PF00768"/>
    </source>
</evidence>
<dbReference type="GO" id="GO:0009252">
    <property type="term" value="P:peptidoglycan biosynthetic process"/>
    <property type="evidence" value="ECO:0007669"/>
    <property type="project" value="UniProtKB-KW"/>
</dbReference>
<dbReference type="GO" id="GO:0071555">
    <property type="term" value="P:cell wall organization"/>
    <property type="evidence" value="ECO:0007669"/>
    <property type="project" value="UniProtKB-KW"/>
</dbReference>
<dbReference type="SUPFAM" id="SSF56601">
    <property type="entry name" value="beta-lactamase/transpeptidase-like"/>
    <property type="match status" value="1"/>
</dbReference>
<keyword evidence="4" id="KW-0133">Cell shape</keyword>
<dbReference type="GO" id="GO:0008360">
    <property type="term" value="P:regulation of cell shape"/>
    <property type="evidence" value="ECO:0007669"/>
    <property type="project" value="UniProtKB-KW"/>
</dbReference>
<dbReference type="EMBL" id="MFBT01000031">
    <property type="protein sequence ID" value="OGD98797.1"/>
    <property type="molecule type" value="Genomic_DNA"/>
</dbReference>